<proteinExistence type="predicted"/>
<dbReference type="PANTHER" id="PTHR48449:SF1">
    <property type="entry name" value="DUF1985 DOMAIN-CONTAINING PROTEIN"/>
    <property type="match status" value="1"/>
</dbReference>
<evidence type="ECO:0000313" key="1">
    <source>
        <dbReference type="EMBL" id="PWA61334.1"/>
    </source>
</evidence>
<dbReference type="EMBL" id="PKPP01005126">
    <property type="protein sequence ID" value="PWA61334.1"/>
    <property type="molecule type" value="Genomic_DNA"/>
</dbReference>
<sequence>MKKVLWYLLHNSHEIDTYMDEYKSIMNIYRAFPGNDMQERFPCWFEKKIHDLKVKNDPTYTSELFALACGPSYNALSVNSCVVNGLKFILHNCDLRRSTQNSGISTPNPRGAMYCSQLKEILEFSHIPFKVVLFKVKWRNFRDTNKDVLFRRTCFGWLFDLAEMQETCILLHYISLCQEELAQGDTDVVPLTYHVRSHELKFGREEFCLVTGLRFGIEFKDFLKGLPTPFRRRVFSSEYDGCNINVGMVYYKLYSEDFDKLSDNDDVRLSLVGLLVLVLLGREFNYKVNNWIWSLVDNLDAWNVYPWGNVVWRTLYTQLAGACDKRLEAFYGKPWPPPDDKGKVKKP</sequence>
<name>A0A2U1MJD2_ARTAN</name>
<organism evidence="1 2">
    <name type="scientific">Artemisia annua</name>
    <name type="common">Sweet wormwood</name>
    <dbReference type="NCBI Taxonomy" id="35608"/>
    <lineage>
        <taxon>Eukaryota</taxon>
        <taxon>Viridiplantae</taxon>
        <taxon>Streptophyta</taxon>
        <taxon>Embryophyta</taxon>
        <taxon>Tracheophyta</taxon>
        <taxon>Spermatophyta</taxon>
        <taxon>Magnoliopsida</taxon>
        <taxon>eudicotyledons</taxon>
        <taxon>Gunneridae</taxon>
        <taxon>Pentapetalae</taxon>
        <taxon>asterids</taxon>
        <taxon>campanulids</taxon>
        <taxon>Asterales</taxon>
        <taxon>Asteraceae</taxon>
        <taxon>Asteroideae</taxon>
        <taxon>Anthemideae</taxon>
        <taxon>Artemisiinae</taxon>
        <taxon>Artemisia</taxon>
    </lineage>
</organism>
<protein>
    <submittedName>
        <fullName evidence="1">Phospholipase-like protein</fullName>
    </submittedName>
</protein>
<reference evidence="1 2" key="1">
    <citation type="journal article" date="2018" name="Mol. Plant">
        <title>The genome of Artemisia annua provides insight into the evolution of Asteraceae family and artemisinin biosynthesis.</title>
        <authorList>
            <person name="Shen Q."/>
            <person name="Zhang L."/>
            <person name="Liao Z."/>
            <person name="Wang S."/>
            <person name="Yan T."/>
            <person name="Shi P."/>
            <person name="Liu M."/>
            <person name="Fu X."/>
            <person name="Pan Q."/>
            <person name="Wang Y."/>
            <person name="Lv Z."/>
            <person name="Lu X."/>
            <person name="Zhang F."/>
            <person name="Jiang W."/>
            <person name="Ma Y."/>
            <person name="Chen M."/>
            <person name="Hao X."/>
            <person name="Li L."/>
            <person name="Tang Y."/>
            <person name="Lv G."/>
            <person name="Zhou Y."/>
            <person name="Sun X."/>
            <person name="Brodelius P.E."/>
            <person name="Rose J.K.C."/>
            <person name="Tang K."/>
        </authorList>
    </citation>
    <scope>NUCLEOTIDE SEQUENCE [LARGE SCALE GENOMIC DNA]</scope>
    <source>
        <strain evidence="2">cv. Huhao1</strain>
        <tissue evidence="1">Leaf</tissue>
    </source>
</reference>
<gene>
    <name evidence="1" type="ORF">CTI12_AA371390</name>
</gene>
<keyword evidence="2" id="KW-1185">Reference proteome</keyword>
<accession>A0A2U1MJD2</accession>
<evidence type="ECO:0000313" key="2">
    <source>
        <dbReference type="Proteomes" id="UP000245207"/>
    </source>
</evidence>
<dbReference type="AlphaFoldDB" id="A0A2U1MJD2"/>
<dbReference type="Proteomes" id="UP000245207">
    <property type="component" value="Unassembled WGS sequence"/>
</dbReference>
<comment type="caution">
    <text evidence="1">The sequence shown here is derived from an EMBL/GenBank/DDBJ whole genome shotgun (WGS) entry which is preliminary data.</text>
</comment>
<dbReference type="PANTHER" id="PTHR48449">
    <property type="entry name" value="DUF1985 DOMAIN-CONTAINING PROTEIN"/>
    <property type="match status" value="1"/>
</dbReference>
<dbReference type="OrthoDB" id="684151at2759"/>